<dbReference type="PROSITE" id="PS51419">
    <property type="entry name" value="RAB"/>
    <property type="match status" value="1"/>
</dbReference>
<dbReference type="GO" id="GO:0003924">
    <property type="term" value="F:GTPase activity"/>
    <property type="evidence" value="ECO:0007669"/>
    <property type="project" value="InterPro"/>
</dbReference>
<dbReference type="SMART" id="SM00173">
    <property type="entry name" value="RAS"/>
    <property type="match status" value="1"/>
</dbReference>
<protein>
    <submittedName>
        <fullName evidence="4">Uncharacterized protein</fullName>
    </submittedName>
</protein>
<dbReference type="AlphaFoldDB" id="A0A7M5X8G9"/>
<dbReference type="PROSITE" id="PS51421">
    <property type="entry name" value="RAS"/>
    <property type="match status" value="1"/>
</dbReference>
<reference evidence="4" key="1">
    <citation type="submission" date="2021-01" db="UniProtKB">
        <authorList>
            <consortium name="EnsemblMetazoa"/>
        </authorList>
    </citation>
    <scope>IDENTIFICATION</scope>
</reference>
<evidence type="ECO:0000256" key="3">
    <source>
        <dbReference type="SAM" id="MobiDB-lite"/>
    </source>
</evidence>
<dbReference type="GeneID" id="136799339"/>
<dbReference type="OrthoDB" id="20872at2759"/>
<dbReference type="Pfam" id="PF00071">
    <property type="entry name" value="Ras"/>
    <property type="match status" value="1"/>
</dbReference>
<dbReference type="Proteomes" id="UP000594262">
    <property type="component" value="Unplaced"/>
</dbReference>
<sequence length="323" mass="36378">MVMARESPDLIRSATAPISASSHESRKENKKAKSLTERFRSKFSRSKGSSHTAIKEIDTNEEITYGKIVVLGQAGVGKTSFIHRLVNNYFTDQYTPTTTSSSFEVTAIVECEDLFKSKKERFIDYAKSVRKVKSFSRTTISQQLAKQQCKTKTFKFQLVDTTEDINESSPMEYRSTVANAHGFLLVCSSDKADSIQYIRDIYQDIAKMRINTTVPVLIIQNKDDLHAGSEEDETFDAELEQLAVELDVETCLLSTANSSGFENLTELLLNEMNVYNDDCRVEMALPDEVAYCDQSDDELETGPKVITNRNAAGKMRRMRSSVN</sequence>
<dbReference type="SUPFAM" id="SSF52540">
    <property type="entry name" value="P-loop containing nucleoside triphosphate hydrolases"/>
    <property type="match status" value="1"/>
</dbReference>
<feature type="region of interest" description="Disordered" evidence="3">
    <location>
        <begin position="1"/>
        <end position="51"/>
    </location>
</feature>
<dbReference type="Gene3D" id="3.40.50.300">
    <property type="entry name" value="P-loop containing nucleotide triphosphate hydrolases"/>
    <property type="match status" value="1"/>
</dbReference>
<dbReference type="GO" id="GO:0016020">
    <property type="term" value="C:membrane"/>
    <property type="evidence" value="ECO:0007669"/>
    <property type="project" value="InterPro"/>
</dbReference>
<keyword evidence="1" id="KW-0547">Nucleotide-binding</keyword>
<dbReference type="RefSeq" id="XP_066912142.1">
    <property type="nucleotide sequence ID" value="XM_067056041.1"/>
</dbReference>
<organism evidence="4 5">
    <name type="scientific">Clytia hemisphaerica</name>
    <dbReference type="NCBI Taxonomy" id="252671"/>
    <lineage>
        <taxon>Eukaryota</taxon>
        <taxon>Metazoa</taxon>
        <taxon>Cnidaria</taxon>
        <taxon>Hydrozoa</taxon>
        <taxon>Hydroidolina</taxon>
        <taxon>Leptothecata</taxon>
        <taxon>Obeliida</taxon>
        <taxon>Clytiidae</taxon>
        <taxon>Clytia</taxon>
    </lineage>
</organism>
<dbReference type="InterPro" id="IPR020849">
    <property type="entry name" value="Small_GTPase_Ras-type"/>
</dbReference>
<keyword evidence="5" id="KW-1185">Reference proteome</keyword>
<dbReference type="GO" id="GO:0007165">
    <property type="term" value="P:signal transduction"/>
    <property type="evidence" value="ECO:0007669"/>
    <property type="project" value="InterPro"/>
</dbReference>
<dbReference type="InterPro" id="IPR027417">
    <property type="entry name" value="P-loop_NTPase"/>
</dbReference>
<evidence type="ECO:0000256" key="2">
    <source>
        <dbReference type="ARBA" id="ARBA00023134"/>
    </source>
</evidence>
<dbReference type="InterPro" id="IPR001806">
    <property type="entry name" value="Small_GTPase"/>
</dbReference>
<evidence type="ECO:0000313" key="5">
    <source>
        <dbReference type="Proteomes" id="UP000594262"/>
    </source>
</evidence>
<dbReference type="PANTHER" id="PTHR24070">
    <property type="entry name" value="RAS, DI-RAS, AND RHEB FAMILY MEMBERS OF SMALL GTPASE SUPERFAMILY"/>
    <property type="match status" value="1"/>
</dbReference>
<dbReference type="EnsemblMetazoa" id="CLYHEMT019013.1">
    <property type="protein sequence ID" value="CLYHEMP019013.1"/>
    <property type="gene ID" value="CLYHEMG019013"/>
</dbReference>
<accession>A0A7M5X8G9</accession>
<dbReference type="GO" id="GO:0005525">
    <property type="term" value="F:GTP binding"/>
    <property type="evidence" value="ECO:0007669"/>
    <property type="project" value="UniProtKB-KW"/>
</dbReference>
<dbReference type="RefSeq" id="XP_066912143.1">
    <property type="nucleotide sequence ID" value="XM_067056042.1"/>
</dbReference>
<dbReference type="PRINTS" id="PR00449">
    <property type="entry name" value="RASTRNSFRMNG"/>
</dbReference>
<name>A0A7M5X8G9_9CNID</name>
<evidence type="ECO:0000313" key="4">
    <source>
        <dbReference type="EnsemblMetazoa" id="CLYHEMP019013.1"/>
    </source>
</evidence>
<evidence type="ECO:0000256" key="1">
    <source>
        <dbReference type="ARBA" id="ARBA00022741"/>
    </source>
</evidence>
<dbReference type="Pfam" id="PF08477">
    <property type="entry name" value="Roc"/>
    <property type="match status" value="1"/>
</dbReference>
<proteinExistence type="predicted"/>
<keyword evidence="2" id="KW-0342">GTP-binding</keyword>